<dbReference type="InterPro" id="IPR001876">
    <property type="entry name" value="Znf_RanBP2"/>
</dbReference>
<evidence type="ECO:0000256" key="6">
    <source>
        <dbReference type="ARBA" id="ARBA00022771"/>
    </source>
</evidence>
<dbReference type="GO" id="GO:0004198">
    <property type="term" value="F:calcium-dependent cysteine-type endopeptidase activity"/>
    <property type="evidence" value="ECO:0007669"/>
    <property type="project" value="InterPro"/>
</dbReference>
<dbReference type="CDD" id="cd00044">
    <property type="entry name" value="CysPc"/>
    <property type="match status" value="1"/>
</dbReference>
<feature type="domain" description="RanBP2-type" evidence="14">
    <location>
        <begin position="79"/>
        <end position="108"/>
    </location>
</feature>
<evidence type="ECO:0000256" key="8">
    <source>
        <dbReference type="ARBA" id="ARBA00022807"/>
    </source>
</evidence>
<dbReference type="FunFam" id="3.90.70.10:FF:000010">
    <property type="entry name" value="Calpain 15"/>
    <property type="match status" value="1"/>
</dbReference>
<dbReference type="InterPro" id="IPR001300">
    <property type="entry name" value="Peptidase_C2_calpain_cat"/>
</dbReference>
<evidence type="ECO:0000256" key="11">
    <source>
        <dbReference type="PROSITE-ProRule" id="PRU00239"/>
    </source>
</evidence>
<feature type="domain" description="Calpain catalytic" evidence="15">
    <location>
        <begin position="387"/>
        <end position="692"/>
    </location>
</feature>
<keyword evidence="3 11" id="KW-0645">Protease</keyword>
<dbReference type="SUPFAM" id="SSF90209">
    <property type="entry name" value="Ran binding protein zinc finger-like"/>
    <property type="match status" value="2"/>
</dbReference>
<dbReference type="EMBL" id="LRGB01003101">
    <property type="protein sequence ID" value="KZS04672.1"/>
    <property type="molecule type" value="Genomic_DNA"/>
</dbReference>
<evidence type="ECO:0000256" key="9">
    <source>
        <dbReference type="ARBA" id="ARBA00022833"/>
    </source>
</evidence>
<dbReference type="Gene3D" id="4.10.1060.10">
    <property type="entry name" value="Zinc finger, RanBP2-type"/>
    <property type="match status" value="2"/>
</dbReference>
<keyword evidence="8 11" id="KW-0788">Thiol protease</keyword>
<dbReference type="AlphaFoldDB" id="A0A0P6HPJ7"/>
<evidence type="ECO:0000259" key="14">
    <source>
        <dbReference type="PROSITE" id="PS50199"/>
    </source>
</evidence>
<organism evidence="16">
    <name type="scientific">Daphnia magna</name>
    <dbReference type="NCBI Taxonomy" id="35525"/>
    <lineage>
        <taxon>Eukaryota</taxon>
        <taxon>Metazoa</taxon>
        <taxon>Ecdysozoa</taxon>
        <taxon>Arthropoda</taxon>
        <taxon>Crustacea</taxon>
        <taxon>Branchiopoda</taxon>
        <taxon>Diplostraca</taxon>
        <taxon>Cladocera</taxon>
        <taxon>Anomopoda</taxon>
        <taxon>Daphniidae</taxon>
        <taxon>Daphnia</taxon>
    </lineage>
</organism>
<evidence type="ECO:0000256" key="7">
    <source>
        <dbReference type="ARBA" id="ARBA00022801"/>
    </source>
</evidence>
<accession>A0A0P6HPJ7</accession>
<sequence>MGTIASVLQWKCELCLQVNPTEKSCCFNCGAKRSQLFPIERNVRSMCSPVKFPLEENNRTSKNQSQLKHSLSYSNHSSSAAKWTCPHCFFLNVASAQDCMTCMNSKPKETSASQELHQTLQQPNNNSSTWSCKRCTFSNLVDLNSCEVCEAPRCPNIPLTLPRKPIVVNYGTPELNTDNNHAKETPAMNGKKNGAVATPNHRRETSWTCKKCTLINPVGKNICSACSCSQLYSKKNMESQGSGQSPKKKDTWSCPQCTLLNSHSALKCKACKTSVTPRTETKVVSEVEGTPMANNQLISLPTRNASPAIRKEGWQCSACTFHNKKPKSYSCEMCQSSRSLTALSPPAPAAISRHESEPSASLRHTEEEQARLKWKRIVEFCRTSGDKFVDDSFLPTGRSLHSSNQEGVQWLRPSQIVSSEASHVKWAVFRTPLPSDISQGILGDCWLLSALAVLAERDELVQNVMVTREVCNEGAYQVRLCKDGMWRTVLVDDLLPCDQRGHLLYSQAKRKQLWVPLIEKAMAKIHGGYGALVSGRSIEGLASLTGAPCESISLQPSINGSSGEEAEGLDEDLIWARLLSSRTAGFLMGASCGGGTMKIDEEEYQKKGLRPRHAYSVLDVLDFSSKGGPRLLRMRNPWGHFSWRGDWADDSKLWNPELRAICMPHGDVEGVFWISFQDTLIFFDCIDVCKVRLGWSEVRLPGLLPPCAFSDHVLAVLVTVVEPTELDLSLFQEGSRHTDKSQRSPVDLCVALYRTGSVAAPQVGQLVVHSRRQLRGFVATNAFLEPGLYLIVCLAFNHWNLNPAEGAVTHYPPCVLALHSSKRLLVEHITPSPFVLADGLISLTMAKGQRYEGREGMTAYYLTQGWAGLVVTVENRHADKWLQVRCDCQESFNVVSTRGALLTVDAIPPLHRQVLLVLTQLEGGGGFAIAHRLIHRLSSQGGLNDWGPPGESHQPLLTSTVTGLHTPRPI</sequence>
<feature type="region of interest" description="Disordered" evidence="13">
    <location>
        <begin position="944"/>
        <end position="970"/>
    </location>
</feature>
<feature type="active site" evidence="10 11">
    <location>
        <position position="636"/>
    </location>
</feature>
<feature type="domain" description="RanBP2-type" evidence="14">
    <location>
        <begin position="1"/>
        <end position="35"/>
    </location>
</feature>
<evidence type="ECO:0000313" key="18">
    <source>
        <dbReference type="Proteomes" id="UP000076858"/>
    </source>
</evidence>
<keyword evidence="5" id="KW-0677">Repeat</keyword>
<proteinExistence type="inferred from homology"/>
<evidence type="ECO:0000256" key="5">
    <source>
        <dbReference type="ARBA" id="ARBA00022737"/>
    </source>
</evidence>
<comment type="similarity">
    <text evidence="1">Belongs to the peptidase C2 family.</text>
</comment>
<feature type="region of interest" description="Disordered" evidence="13">
    <location>
        <begin position="174"/>
        <end position="199"/>
    </location>
</feature>
<dbReference type="PROSITE" id="PS01358">
    <property type="entry name" value="ZF_RANBP2_1"/>
    <property type="match status" value="5"/>
</dbReference>
<evidence type="ECO:0000313" key="17">
    <source>
        <dbReference type="EMBL" id="KZS04672.1"/>
    </source>
</evidence>
<dbReference type="Gene3D" id="2.30.30.380">
    <property type="entry name" value="Zn-finger domain of Sec23/24"/>
    <property type="match status" value="2"/>
</dbReference>
<dbReference type="PROSITE" id="PS50199">
    <property type="entry name" value="ZF_RANBP2_2"/>
    <property type="match status" value="5"/>
</dbReference>
<dbReference type="STRING" id="35525.A0A0P6HPJ7"/>
<evidence type="ECO:0000256" key="4">
    <source>
        <dbReference type="ARBA" id="ARBA00022723"/>
    </source>
</evidence>
<dbReference type="PROSITE" id="PS00139">
    <property type="entry name" value="THIOL_PROTEASE_CYS"/>
    <property type="match status" value="1"/>
</dbReference>
<feature type="region of interest" description="Disordered" evidence="13">
    <location>
        <begin position="345"/>
        <end position="365"/>
    </location>
</feature>
<keyword evidence="2" id="KW-0597">Phosphoprotein</keyword>
<dbReference type="EMBL" id="GDIQ01016942">
    <property type="protein sequence ID" value="JAN77795.1"/>
    <property type="molecule type" value="Transcribed_RNA"/>
</dbReference>
<dbReference type="InterPro" id="IPR000169">
    <property type="entry name" value="Pept_cys_AS"/>
</dbReference>
<evidence type="ECO:0000256" key="3">
    <source>
        <dbReference type="ARBA" id="ARBA00022670"/>
    </source>
</evidence>
<name>A0A0P6HPJ7_9CRUS</name>
<dbReference type="SMART" id="SM00547">
    <property type="entry name" value="ZnF_RBZ"/>
    <property type="match status" value="6"/>
</dbReference>
<protein>
    <submittedName>
        <fullName evidence="16">Calpain-15</fullName>
    </submittedName>
    <submittedName>
        <fullName evidence="17">Calpain-D</fullName>
    </submittedName>
</protein>
<dbReference type="GO" id="GO:0006508">
    <property type="term" value="P:proteolysis"/>
    <property type="evidence" value="ECO:0007669"/>
    <property type="project" value="UniProtKB-KW"/>
</dbReference>
<evidence type="ECO:0000256" key="13">
    <source>
        <dbReference type="SAM" id="MobiDB-lite"/>
    </source>
</evidence>
<feature type="compositionally biased region" description="Basic and acidic residues" evidence="13">
    <location>
        <begin position="352"/>
        <end position="365"/>
    </location>
</feature>
<evidence type="ECO:0000256" key="12">
    <source>
        <dbReference type="PROSITE-ProRule" id="PRU00322"/>
    </source>
</evidence>
<evidence type="ECO:0000256" key="10">
    <source>
        <dbReference type="PIRSR" id="PIRSR622684-1"/>
    </source>
</evidence>
<dbReference type="GO" id="GO:0005737">
    <property type="term" value="C:cytoplasm"/>
    <property type="evidence" value="ECO:0007669"/>
    <property type="project" value="TreeGrafter"/>
</dbReference>
<evidence type="ECO:0000256" key="1">
    <source>
        <dbReference type="ARBA" id="ARBA00007623"/>
    </source>
</evidence>
<keyword evidence="9" id="KW-0862">Zinc</keyword>
<dbReference type="InterPro" id="IPR022684">
    <property type="entry name" value="Calpain_cysteine_protease"/>
</dbReference>
<feature type="domain" description="RanBP2-type" evidence="14">
    <location>
        <begin position="126"/>
        <end position="155"/>
    </location>
</feature>
<dbReference type="SUPFAM" id="SSF54001">
    <property type="entry name" value="Cysteine proteinases"/>
    <property type="match status" value="1"/>
</dbReference>
<gene>
    <name evidence="17" type="ORF">APZ42_032300</name>
</gene>
<feature type="active site" evidence="10 11">
    <location>
        <position position="445"/>
    </location>
</feature>
<keyword evidence="18" id="KW-1185">Reference proteome</keyword>
<evidence type="ECO:0000259" key="15">
    <source>
        <dbReference type="PROSITE" id="PS50203"/>
    </source>
</evidence>
<dbReference type="PANTHER" id="PTHR10183">
    <property type="entry name" value="CALPAIN"/>
    <property type="match status" value="1"/>
</dbReference>
<feature type="active site" evidence="10 11">
    <location>
        <position position="613"/>
    </location>
</feature>
<dbReference type="SMART" id="SM00230">
    <property type="entry name" value="CysPc"/>
    <property type="match status" value="1"/>
</dbReference>
<dbReference type="Pfam" id="PF00648">
    <property type="entry name" value="Peptidase_C2"/>
    <property type="match status" value="1"/>
</dbReference>
<reference evidence="17 18" key="2">
    <citation type="submission" date="2016-03" db="EMBL/GenBank/DDBJ databases">
        <title>EvidentialGene: Evidence-directed Construction of Genes on Genomes.</title>
        <authorList>
            <person name="Gilbert D.G."/>
            <person name="Choi J.-H."/>
            <person name="Mockaitis K."/>
            <person name="Colbourne J."/>
            <person name="Pfrender M."/>
        </authorList>
    </citation>
    <scope>NUCLEOTIDE SEQUENCE [LARGE SCALE GENOMIC DNA]</scope>
    <source>
        <strain evidence="17 18">Xinb3</strain>
        <tissue evidence="17">Complete organism</tissue>
    </source>
</reference>
<feature type="domain" description="RanBP2-type" evidence="14">
    <location>
        <begin position="203"/>
        <end position="232"/>
    </location>
</feature>
<keyword evidence="7 11" id="KW-0378">Hydrolase</keyword>
<evidence type="ECO:0000313" key="16">
    <source>
        <dbReference type="EMBL" id="JAN77795.1"/>
    </source>
</evidence>
<dbReference type="PANTHER" id="PTHR10183:SF382">
    <property type="entry name" value="CALPAIN-15"/>
    <property type="match status" value="1"/>
</dbReference>
<dbReference type="Pfam" id="PF00641">
    <property type="entry name" value="Zn_ribbon_RanBP"/>
    <property type="match status" value="3"/>
</dbReference>
<dbReference type="PRINTS" id="PR00704">
    <property type="entry name" value="CALPAIN"/>
</dbReference>
<dbReference type="Proteomes" id="UP000076858">
    <property type="component" value="Unassembled WGS sequence"/>
</dbReference>
<keyword evidence="4" id="KW-0479">Metal-binding</keyword>
<dbReference type="InterPro" id="IPR036443">
    <property type="entry name" value="Znf_RanBP2_sf"/>
</dbReference>
<dbReference type="OrthoDB" id="424753at2759"/>
<reference evidence="16" key="1">
    <citation type="submission" date="2015-10" db="EMBL/GenBank/DDBJ databases">
        <title>EvidentialGene: Evidence-directed Construction of Complete mRNA Transcriptomes without Genomes.</title>
        <authorList>
            <person name="Gilbert D.G."/>
        </authorList>
    </citation>
    <scope>NUCLEOTIDE SEQUENCE</scope>
</reference>
<dbReference type="PROSITE" id="PS50203">
    <property type="entry name" value="CALPAIN_CAT"/>
    <property type="match status" value="1"/>
</dbReference>
<dbReference type="GO" id="GO:0008270">
    <property type="term" value="F:zinc ion binding"/>
    <property type="evidence" value="ECO:0007669"/>
    <property type="project" value="UniProtKB-KW"/>
</dbReference>
<feature type="domain" description="RanBP2-type" evidence="14">
    <location>
        <begin position="248"/>
        <end position="277"/>
    </location>
</feature>
<dbReference type="InterPro" id="IPR038765">
    <property type="entry name" value="Papain-like_cys_pep_sf"/>
</dbReference>
<evidence type="ECO:0000256" key="2">
    <source>
        <dbReference type="ARBA" id="ARBA00022553"/>
    </source>
</evidence>
<keyword evidence="6 12" id="KW-0863">Zinc-finger</keyword>
<dbReference type="Gene3D" id="3.90.70.10">
    <property type="entry name" value="Cysteine proteinases"/>
    <property type="match status" value="1"/>
</dbReference>